<dbReference type="SFLD" id="SFLDS00029">
    <property type="entry name" value="Radical_SAM"/>
    <property type="match status" value="1"/>
</dbReference>
<evidence type="ECO:0000313" key="9">
    <source>
        <dbReference type="EMBL" id="RHM68279.1"/>
    </source>
</evidence>
<organism evidence="9 10">
    <name type="scientific">Mediterraneibacter gnavus</name>
    <name type="common">Ruminococcus gnavus</name>
    <dbReference type="NCBI Taxonomy" id="33038"/>
    <lineage>
        <taxon>Bacteria</taxon>
        <taxon>Bacillati</taxon>
        <taxon>Bacillota</taxon>
        <taxon>Clostridia</taxon>
        <taxon>Lachnospirales</taxon>
        <taxon>Lachnospiraceae</taxon>
        <taxon>Mediterraneibacter</taxon>
    </lineage>
</organism>
<dbReference type="PANTHER" id="PTHR43273">
    <property type="entry name" value="ANAEROBIC SULFATASE-MATURATING ENZYME HOMOLOG ASLB-RELATED"/>
    <property type="match status" value="1"/>
</dbReference>
<dbReference type="SFLD" id="SFLDG01386">
    <property type="entry name" value="main_SPASM_domain-containing"/>
    <property type="match status" value="1"/>
</dbReference>
<evidence type="ECO:0000256" key="3">
    <source>
        <dbReference type="ARBA" id="ARBA00022691"/>
    </source>
</evidence>
<dbReference type="EMBL" id="JAJBNC010000028">
    <property type="protein sequence ID" value="MCB5494994.1"/>
    <property type="molecule type" value="Genomic_DNA"/>
</dbReference>
<evidence type="ECO:0000313" key="8">
    <source>
        <dbReference type="EMBL" id="MCB5494994.1"/>
    </source>
</evidence>
<dbReference type="SFLD" id="SFLDG01067">
    <property type="entry name" value="SPASM/twitch_domain_containing"/>
    <property type="match status" value="1"/>
</dbReference>
<evidence type="ECO:0000256" key="5">
    <source>
        <dbReference type="ARBA" id="ARBA00023004"/>
    </source>
</evidence>
<dbReference type="SUPFAM" id="SSF102114">
    <property type="entry name" value="Radical SAM enzymes"/>
    <property type="match status" value="1"/>
</dbReference>
<accession>A0A415S070</accession>
<dbReference type="PROSITE" id="PS01305">
    <property type="entry name" value="MOAA_NIFB_PQQE"/>
    <property type="match status" value="1"/>
</dbReference>
<protein>
    <submittedName>
        <fullName evidence="9">Cys-rich peptide radical SAM maturase CcpM</fullName>
    </submittedName>
</protein>
<dbReference type="Proteomes" id="UP000285610">
    <property type="component" value="Unassembled WGS sequence"/>
</dbReference>
<evidence type="ECO:0000256" key="6">
    <source>
        <dbReference type="ARBA" id="ARBA00023014"/>
    </source>
</evidence>
<dbReference type="AlphaFoldDB" id="A0A415S070"/>
<dbReference type="Proteomes" id="UP001297422">
    <property type="component" value="Unassembled WGS sequence"/>
</dbReference>
<dbReference type="InterPro" id="IPR000385">
    <property type="entry name" value="MoaA_NifB_PqqE_Fe-S-bd_CS"/>
</dbReference>
<comment type="caution">
    <text evidence="9">The sequence shown here is derived from an EMBL/GenBank/DDBJ whole genome shotgun (WGS) entry which is preliminary data.</text>
</comment>
<feature type="domain" description="Radical SAM core" evidence="7">
    <location>
        <begin position="86"/>
        <end position="240"/>
    </location>
</feature>
<dbReference type="CDD" id="cd01335">
    <property type="entry name" value="Radical_SAM"/>
    <property type="match status" value="1"/>
</dbReference>
<keyword evidence="5" id="KW-0408">Iron</keyword>
<reference evidence="9 10" key="1">
    <citation type="submission" date="2018-08" db="EMBL/GenBank/DDBJ databases">
        <title>A genome reference for cultivated species of the human gut microbiota.</title>
        <authorList>
            <person name="Zou Y."/>
            <person name="Xue W."/>
            <person name="Luo G."/>
        </authorList>
    </citation>
    <scope>NUCLEOTIDE SEQUENCE [LARGE SCALE GENOMIC DNA]</scope>
    <source>
        <strain evidence="9 10">AF33-12</strain>
    </source>
</reference>
<dbReference type="GO" id="GO:0016491">
    <property type="term" value="F:oxidoreductase activity"/>
    <property type="evidence" value="ECO:0007669"/>
    <property type="project" value="InterPro"/>
</dbReference>
<sequence length="463" mass="53793">MKGKIYYKTFKTPEACYVYDRRSNKILKITDEAYEELSNNGLDMKKRKRFQEKGYLLEDTLEKIEHPDTELLKHSLQSKMQYIILQVTQECNLRCKYCVYGGGYENRTHAHEFMTWDLAQKSLDYFLEHSGQMEELTVGFYGGEPMLQMDLIKKCVAYMEMRVPDRRVGYTMTTNGTLLTVERAKYLLEKDFNVVISLDGAKEDHDKNRVFKDSGKGSFEVIMKNLNEIKKECPEFLKKVSFNTVLNSNCDFSCVRDYFSMDELMQDATYVLNLVEENGAKEEILYSDSFRIEYQYSHFLMFMYMLGKCDRKYILNSQIQEMEYYQYIYQTMKESDSLKKTGHHNGPCIPGGRRLFVSVAGNFYPCEKVTEGPGMRIGNIEEGIDIDASKKLLNIGAVTAEQCKDCWALRLCGQCAAKCTENGEISCKKKLYQCVQSKQMAMNDLKVICMLREFGYDFEGEVV</sequence>
<dbReference type="RefSeq" id="WP_118445449.1">
    <property type="nucleotide sequence ID" value="NZ_BAABXJ010000002.1"/>
</dbReference>
<dbReference type="InterPro" id="IPR058240">
    <property type="entry name" value="rSAM_sf"/>
</dbReference>
<dbReference type="SFLD" id="SFLDG01384">
    <property type="entry name" value="thioether_bond_formation_requi"/>
    <property type="match status" value="1"/>
</dbReference>
<evidence type="ECO:0000259" key="7">
    <source>
        <dbReference type="Pfam" id="PF04055"/>
    </source>
</evidence>
<keyword evidence="3" id="KW-0949">S-adenosyl-L-methionine</keyword>
<dbReference type="Gene3D" id="3.20.20.70">
    <property type="entry name" value="Aldolase class I"/>
    <property type="match status" value="1"/>
</dbReference>
<dbReference type="NCBIfam" id="TIGR04068">
    <property type="entry name" value="rSAM_ocin_clost"/>
    <property type="match status" value="1"/>
</dbReference>
<evidence type="ECO:0000313" key="10">
    <source>
        <dbReference type="Proteomes" id="UP000285610"/>
    </source>
</evidence>
<dbReference type="InterPro" id="IPR023885">
    <property type="entry name" value="4Fe4S-binding_SPASM_dom"/>
</dbReference>
<dbReference type="InterPro" id="IPR007197">
    <property type="entry name" value="rSAM"/>
</dbReference>
<comment type="cofactor">
    <cofactor evidence="1">
        <name>[4Fe-4S] cluster</name>
        <dbReference type="ChEBI" id="CHEBI:49883"/>
    </cofactor>
</comment>
<dbReference type="InterPro" id="IPR024001">
    <property type="entry name" value="Cys-rich_pep_rSAM_mat_CcpM"/>
</dbReference>
<dbReference type="GO" id="GO:0046872">
    <property type="term" value="F:metal ion binding"/>
    <property type="evidence" value="ECO:0007669"/>
    <property type="project" value="UniProtKB-KW"/>
</dbReference>
<dbReference type="GO" id="GO:0051539">
    <property type="term" value="F:4 iron, 4 sulfur cluster binding"/>
    <property type="evidence" value="ECO:0007669"/>
    <property type="project" value="UniProtKB-KW"/>
</dbReference>
<keyword evidence="2" id="KW-0004">4Fe-4S</keyword>
<dbReference type="EMBL" id="QRQE01000085">
    <property type="protein sequence ID" value="RHM68279.1"/>
    <property type="molecule type" value="Genomic_DNA"/>
</dbReference>
<dbReference type="Pfam" id="PF04055">
    <property type="entry name" value="Radical_SAM"/>
    <property type="match status" value="1"/>
</dbReference>
<dbReference type="NCBIfam" id="TIGR04085">
    <property type="entry name" value="rSAM_more_4Fe4S"/>
    <property type="match status" value="1"/>
</dbReference>
<name>A0A415S070_MEDGN</name>
<dbReference type="InterPro" id="IPR013785">
    <property type="entry name" value="Aldolase_TIM"/>
</dbReference>
<evidence type="ECO:0000256" key="2">
    <source>
        <dbReference type="ARBA" id="ARBA00022485"/>
    </source>
</evidence>
<keyword evidence="4" id="KW-0479">Metal-binding</keyword>
<proteinExistence type="predicted"/>
<dbReference type="InterPro" id="IPR023867">
    <property type="entry name" value="Sulphatase_maturase_rSAM"/>
</dbReference>
<evidence type="ECO:0000256" key="4">
    <source>
        <dbReference type="ARBA" id="ARBA00022723"/>
    </source>
</evidence>
<dbReference type="PANTHER" id="PTHR43273:SF8">
    <property type="entry name" value="RADICAL SAM DOMAIN PROTEIN"/>
    <property type="match status" value="1"/>
</dbReference>
<evidence type="ECO:0000256" key="1">
    <source>
        <dbReference type="ARBA" id="ARBA00001966"/>
    </source>
</evidence>
<keyword evidence="6" id="KW-0411">Iron-sulfur</keyword>
<gene>
    <name evidence="9" type="primary">ccpM</name>
    <name evidence="9" type="ORF">DWZ50_19035</name>
    <name evidence="8" type="ORF">LIQ10_14850</name>
</gene>
<reference evidence="8" key="2">
    <citation type="submission" date="2021-10" db="EMBL/GenBank/DDBJ databases">
        <title>Collection of gut derived symbiotic bacterial strains cultured from healthy donors.</title>
        <authorList>
            <person name="Lin H."/>
            <person name="Littmann E."/>
            <person name="Claire K."/>
            <person name="Pamer E."/>
        </authorList>
    </citation>
    <scope>NUCLEOTIDE SEQUENCE</scope>
    <source>
        <strain evidence="8">MSK.23.4</strain>
    </source>
</reference>